<keyword evidence="2" id="KW-1185">Reference proteome</keyword>
<evidence type="ECO:0000313" key="2">
    <source>
        <dbReference type="Proteomes" id="UP000251577"/>
    </source>
</evidence>
<sequence length="181" mass="19543">MSELFHPVNIGDPRVLNAAVLEAVDFVQAEGWDRPPSLFALVPLELVSDAVDLVEDPDRRRRNPLALVLQEDIPEHIPPGSEELGEFIAAVRWPEAVVGAVLAQEIRFVNSAADAVARPARLFSGILDDAGTGPELTLVQLRPSAEELERDPFAQDKVELLGGDNLAPGVTAALRASFEPD</sequence>
<dbReference type="AlphaFoldDB" id="A0A364V3W3"/>
<dbReference type="EMBL" id="QHCV01000115">
    <property type="protein sequence ID" value="RAV31319.1"/>
    <property type="molecule type" value="Genomic_DNA"/>
</dbReference>
<organism evidence="1 2">
    <name type="scientific">Corynebacterium heidelbergense</name>
    <dbReference type="NCBI Taxonomy" id="2055947"/>
    <lineage>
        <taxon>Bacteria</taxon>
        <taxon>Bacillati</taxon>
        <taxon>Actinomycetota</taxon>
        <taxon>Actinomycetes</taxon>
        <taxon>Mycobacteriales</taxon>
        <taxon>Corynebacteriaceae</taxon>
        <taxon>Corynebacterium</taxon>
    </lineage>
</organism>
<name>A0A364V3W3_9CORY</name>
<dbReference type="InterPro" id="IPR047681">
    <property type="entry name" value="PPA1309-like"/>
</dbReference>
<gene>
    <name evidence="1" type="ORF">DLJ54_08980</name>
</gene>
<protein>
    <submittedName>
        <fullName evidence="1">Uncharacterized protein</fullName>
    </submittedName>
</protein>
<proteinExistence type="predicted"/>
<reference evidence="1 2" key="1">
    <citation type="journal article" date="2018" name="Syst. Appl. Microbiol.">
        <title>Corynebacterium heidelbergense sp. nov., isolated from the preen glands of Egyptian geese (Alopochen aegyptiacus).</title>
        <authorList>
            <person name="Braun M.S."/>
            <person name="Wang E."/>
            <person name="Zimmermann S."/>
            <person name="Wink M."/>
        </authorList>
    </citation>
    <scope>NUCLEOTIDE SEQUENCE [LARGE SCALE GENOMIC DNA]</scope>
    <source>
        <strain evidence="1 2">647</strain>
    </source>
</reference>
<dbReference type="RefSeq" id="WP_113631379.1">
    <property type="nucleotide sequence ID" value="NZ_QHCV01000115.1"/>
</dbReference>
<comment type="caution">
    <text evidence="1">The sequence shown here is derived from an EMBL/GenBank/DDBJ whole genome shotgun (WGS) entry which is preliminary data.</text>
</comment>
<evidence type="ECO:0000313" key="1">
    <source>
        <dbReference type="EMBL" id="RAV31319.1"/>
    </source>
</evidence>
<dbReference type="Proteomes" id="UP000251577">
    <property type="component" value="Unassembled WGS sequence"/>
</dbReference>
<accession>A0A364V3W3</accession>
<dbReference type="NCBIfam" id="NF040618">
    <property type="entry name" value="PPA1309_fam"/>
    <property type="match status" value="1"/>
</dbReference>